<dbReference type="Pfam" id="PF07730">
    <property type="entry name" value="HisKA_3"/>
    <property type="match status" value="1"/>
</dbReference>
<dbReference type="PROSITE" id="PS50109">
    <property type="entry name" value="HIS_KIN"/>
    <property type="match status" value="1"/>
</dbReference>
<sequence length="607" mass="66087">MPTIPAYKNWLSHAASVWWTGALLSLGVGLALYVVTALSIEHDAHLRFQNQTRNAQYAIAARVRAYTDVLRGAASFFQATDGVDRASFHRYVNGLNLPQEFATIDNINFARYVGDGQRARFERAVRASASAHDGYPAFAVEPPGRRPDYTIITLIEPVEQYGDKLGLDIAARPAVAATLALARDTGAPATSGQLITVPGQPGHAKLALRLPVYRQDAVLDSVSQRRAAYLGSVGIGFSVRRLVQAALDEIGGHDLRLALYDDGALYEPRPRTAPDQLLFSSPAGGARGGPAGDAFTTTLTVECGGRLWQAQFSAPKAAWHSRVDRYLPWLALGMGGLVTLLLYLLFHTLATSRRQAVRMAKGMTRELRDSQASLQRSHYQLRRLVAHADRIKEQERKRIAREIHDDLGQNLLVLRIEADLLAARTRQRHPRLHARARTTLGQIDRTIRSVRHIINDLRPAVLDLGLNAAVEWQIAQFRRHGGLACELDVGDEIAVDDLCATALFRVLQESLSNVLQHARASAVRVALRQRDGVLTMTVSDNGVGIAPTVRNKPGSFGLVGIEERIGLLGGHCTIGAGEHGTGTTVTVVVPLGERADTQAQDGRVLAA</sequence>
<dbReference type="InterPro" id="IPR011712">
    <property type="entry name" value="Sig_transdc_His_kin_sub3_dim/P"/>
</dbReference>
<evidence type="ECO:0000256" key="5">
    <source>
        <dbReference type="ARBA" id="ARBA00022989"/>
    </source>
</evidence>
<evidence type="ECO:0000256" key="3">
    <source>
        <dbReference type="ARBA" id="ARBA00022692"/>
    </source>
</evidence>
<feature type="domain" description="Histidine kinase" evidence="9">
    <location>
        <begin position="402"/>
        <end position="593"/>
    </location>
</feature>
<accession>A0A7W2EQU9</accession>
<keyword evidence="6" id="KW-0902">Two-component regulatory system</keyword>
<feature type="transmembrane region" description="Helical" evidence="8">
    <location>
        <begin position="17"/>
        <end position="40"/>
    </location>
</feature>
<dbReference type="SMART" id="SM01079">
    <property type="entry name" value="CHASE"/>
    <property type="match status" value="1"/>
</dbReference>
<evidence type="ECO:0000256" key="1">
    <source>
        <dbReference type="ARBA" id="ARBA00004370"/>
    </source>
</evidence>
<dbReference type="InterPro" id="IPR036890">
    <property type="entry name" value="HATPase_C_sf"/>
</dbReference>
<dbReference type="Gene3D" id="3.30.565.10">
    <property type="entry name" value="Histidine kinase-like ATPase, C-terminal domain"/>
    <property type="match status" value="1"/>
</dbReference>
<keyword evidence="12" id="KW-1185">Reference proteome</keyword>
<dbReference type="Pfam" id="PF03924">
    <property type="entry name" value="CHASE"/>
    <property type="match status" value="1"/>
</dbReference>
<dbReference type="RefSeq" id="WP_182161146.1">
    <property type="nucleotide sequence ID" value="NZ_JACEZT010000004.1"/>
</dbReference>
<evidence type="ECO:0000256" key="2">
    <source>
        <dbReference type="ARBA" id="ARBA00022679"/>
    </source>
</evidence>
<protein>
    <submittedName>
        <fullName evidence="11">CHASE domain-containing protein</fullName>
    </submittedName>
</protein>
<dbReference type="GO" id="GO:0000155">
    <property type="term" value="F:phosphorelay sensor kinase activity"/>
    <property type="evidence" value="ECO:0007669"/>
    <property type="project" value="InterPro"/>
</dbReference>
<comment type="subcellular location">
    <subcellularLocation>
        <location evidence="1">Membrane</location>
    </subcellularLocation>
</comment>
<keyword evidence="4" id="KW-0418">Kinase</keyword>
<dbReference type="PANTHER" id="PTHR24421">
    <property type="entry name" value="NITRATE/NITRITE SENSOR PROTEIN NARX-RELATED"/>
    <property type="match status" value="1"/>
</dbReference>
<evidence type="ECO:0000259" key="9">
    <source>
        <dbReference type="PROSITE" id="PS50109"/>
    </source>
</evidence>
<feature type="domain" description="CHASE" evidence="10">
    <location>
        <begin position="79"/>
        <end position="261"/>
    </location>
</feature>
<dbReference type="PROSITE" id="PS50839">
    <property type="entry name" value="CHASE"/>
    <property type="match status" value="1"/>
</dbReference>
<dbReference type="PANTHER" id="PTHR24421:SF59">
    <property type="entry name" value="OXYGEN SENSOR HISTIDINE KINASE NREB"/>
    <property type="match status" value="1"/>
</dbReference>
<dbReference type="CDD" id="cd16917">
    <property type="entry name" value="HATPase_UhpB-NarQ-NarX-like"/>
    <property type="match status" value="1"/>
</dbReference>
<evidence type="ECO:0000313" key="12">
    <source>
        <dbReference type="Proteomes" id="UP000534388"/>
    </source>
</evidence>
<dbReference type="Gene3D" id="3.30.450.350">
    <property type="entry name" value="CHASE domain"/>
    <property type="match status" value="1"/>
</dbReference>
<proteinExistence type="predicted"/>
<reference evidence="11 12" key="1">
    <citation type="submission" date="2020-07" db="EMBL/GenBank/DDBJ databases">
        <title>Novel species isolated from subtropical streams in China.</title>
        <authorList>
            <person name="Lu H."/>
        </authorList>
    </citation>
    <scope>NUCLEOTIDE SEQUENCE [LARGE SCALE GENOMIC DNA]</scope>
    <source>
        <strain evidence="11 12">LX20W</strain>
    </source>
</reference>
<dbReference type="GO" id="GO:0016020">
    <property type="term" value="C:membrane"/>
    <property type="evidence" value="ECO:0007669"/>
    <property type="project" value="UniProtKB-SubCell"/>
</dbReference>
<evidence type="ECO:0000256" key="7">
    <source>
        <dbReference type="ARBA" id="ARBA00023136"/>
    </source>
</evidence>
<dbReference type="InterPro" id="IPR006189">
    <property type="entry name" value="CHASE_dom"/>
</dbReference>
<dbReference type="InterPro" id="IPR003594">
    <property type="entry name" value="HATPase_dom"/>
</dbReference>
<dbReference type="InterPro" id="IPR050482">
    <property type="entry name" value="Sensor_HK_TwoCompSys"/>
</dbReference>
<organism evidence="11 12">
    <name type="scientific">Rugamonas brunnea</name>
    <dbReference type="NCBI Taxonomy" id="2758569"/>
    <lineage>
        <taxon>Bacteria</taxon>
        <taxon>Pseudomonadati</taxon>
        <taxon>Pseudomonadota</taxon>
        <taxon>Betaproteobacteria</taxon>
        <taxon>Burkholderiales</taxon>
        <taxon>Oxalobacteraceae</taxon>
        <taxon>Telluria group</taxon>
        <taxon>Rugamonas</taxon>
    </lineage>
</organism>
<evidence type="ECO:0000256" key="6">
    <source>
        <dbReference type="ARBA" id="ARBA00023012"/>
    </source>
</evidence>
<comment type="caution">
    <text evidence="11">The sequence shown here is derived from an EMBL/GenBank/DDBJ whole genome shotgun (WGS) entry which is preliminary data.</text>
</comment>
<dbReference type="Proteomes" id="UP000534388">
    <property type="component" value="Unassembled WGS sequence"/>
</dbReference>
<dbReference type="SUPFAM" id="SSF55874">
    <property type="entry name" value="ATPase domain of HSP90 chaperone/DNA topoisomerase II/histidine kinase"/>
    <property type="match status" value="1"/>
</dbReference>
<evidence type="ECO:0000256" key="8">
    <source>
        <dbReference type="SAM" id="Phobius"/>
    </source>
</evidence>
<dbReference type="Pfam" id="PF02518">
    <property type="entry name" value="HATPase_c"/>
    <property type="match status" value="1"/>
</dbReference>
<evidence type="ECO:0000259" key="10">
    <source>
        <dbReference type="PROSITE" id="PS50839"/>
    </source>
</evidence>
<dbReference type="InterPro" id="IPR005467">
    <property type="entry name" value="His_kinase_dom"/>
</dbReference>
<dbReference type="EMBL" id="JACEZT010000004">
    <property type="protein sequence ID" value="MBA5636952.1"/>
    <property type="molecule type" value="Genomic_DNA"/>
</dbReference>
<keyword evidence="3 8" id="KW-0812">Transmembrane</keyword>
<dbReference type="SMART" id="SM00387">
    <property type="entry name" value="HATPase_c"/>
    <property type="match status" value="1"/>
</dbReference>
<dbReference type="Gene3D" id="1.20.5.1930">
    <property type="match status" value="1"/>
</dbReference>
<name>A0A7W2EQU9_9BURK</name>
<keyword evidence="5 8" id="KW-1133">Transmembrane helix</keyword>
<evidence type="ECO:0000256" key="4">
    <source>
        <dbReference type="ARBA" id="ARBA00022777"/>
    </source>
</evidence>
<evidence type="ECO:0000313" key="11">
    <source>
        <dbReference type="EMBL" id="MBA5636952.1"/>
    </source>
</evidence>
<dbReference type="GO" id="GO:0046983">
    <property type="term" value="F:protein dimerization activity"/>
    <property type="evidence" value="ECO:0007669"/>
    <property type="project" value="InterPro"/>
</dbReference>
<feature type="transmembrane region" description="Helical" evidence="8">
    <location>
        <begin position="326"/>
        <end position="346"/>
    </location>
</feature>
<gene>
    <name evidence="11" type="ORF">H3H37_07785</name>
</gene>
<dbReference type="InterPro" id="IPR042240">
    <property type="entry name" value="CHASE_sf"/>
</dbReference>
<keyword evidence="7 8" id="KW-0472">Membrane</keyword>
<dbReference type="AlphaFoldDB" id="A0A7W2EQU9"/>
<keyword evidence="2" id="KW-0808">Transferase</keyword>